<evidence type="ECO:0008006" key="2">
    <source>
        <dbReference type="Google" id="ProtNLM"/>
    </source>
</evidence>
<dbReference type="AlphaFoldDB" id="A0A0F9FJP0"/>
<sequence>VKRFFVKERFIGSFFLNLIMPITKLREKIAPIKIEQSNLNKFFPFLPEPTDDYLPTEIERRMALSKGDRYTLRMDRNGTVYIKETHCFTCGKRLVKSGRNPRIVIFDNGLGKQEFHLHRKRCKKCGEIKPDYSKIVPKYANYHENYKRRARQHYMEGLTPSQIKKVFKIDFGIDISESTIVNWVNEAAQPLREMLEETPVPSSGYWGYDEIHMKIKGKKKYAINTVDTNTRFIPVARIKPKMGRKTAMINLKEGRKNRKLWINGLVKDCTTNLGGLFRTRSFKHIKQQNCLTHIKWIVTKHVKAFTGLPKQSRKPIPKEWRWLQARFYKLIDSGTEAETLIWLEIVRSTVERQKREKIKELHTTLKQLESWFPKIISHQRNPSISRTNNVTEGFHKKYLYYRAFKKQMITICGAQRVLDYRGFGHNFKRFPEYIQQYETKRERWRASLRECMGDKILRGQGNHFKSIFRKLDNWYGKYMEVWNQYFRVL</sequence>
<gene>
    <name evidence="1" type="ORF">LCGC14_2297290</name>
</gene>
<reference evidence="1" key="1">
    <citation type="journal article" date="2015" name="Nature">
        <title>Complex archaea that bridge the gap between prokaryotes and eukaryotes.</title>
        <authorList>
            <person name="Spang A."/>
            <person name="Saw J.H."/>
            <person name="Jorgensen S.L."/>
            <person name="Zaremba-Niedzwiedzka K."/>
            <person name="Martijn J."/>
            <person name="Lind A.E."/>
            <person name="van Eijk R."/>
            <person name="Schleper C."/>
            <person name="Guy L."/>
            <person name="Ettema T.J."/>
        </authorList>
    </citation>
    <scope>NUCLEOTIDE SEQUENCE</scope>
</reference>
<feature type="non-terminal residue" evidence="1">
    <location>
        <position position="1"/>
    </location>
</feature>
<protein>
    <recommendedName>
        <fullName evidence="2">Transposase IS204/IS1001/IS1096/IS1165 DDE domain-containing protein</fullName>
    </recommendedName>
</protein>
<name>A0A0F9FJP0_9ZZZZ</name>
<dbReference type="EMBL" id="LAZR01032313">
    <property type="protein sequence ID" value="KKL51257.1"/>
    <property type="molecule type" value="Genomic_DNA"/>
</dbReference>
<accession>A0A0F9FJP0</accession>
<organism evidence="1">
    <name type="scientific">marine sediment metagenome</name>
    <dbReference type="NCBI Taxonomy" id="412755"/>
    <lineage>
        <taxon>unclassified sequences</taxon>
        <taxon>metagenomes</taxon>
        <taxon>ecological metagenomes</taxon>
    </lineage>
</organism>
<comment type="caution">
    <text evidence="1">The sequence shown here is derived from an EMBL/GenBank/DDBJ whole genome shotgun (WGS) entry which is preliminary data.</text>
</comment>
<evidence type="ECO:0000313" key="1">
    <source>
        <dbReference type="EMBL" id="KKL51257.1"/>
    </source>
</evidence>
<proteinExistence type="predicted"/>